<dbReference type="VEuPathDB" id="FungiDB:MYCTH_2305146"/>
<dbReference type="GO" id="GO:0007064">
    <property type="term" value="P:mitotic sister chromatid cohesion"/>
    <property type="evidence" value="ECO:0007669"/>
    <property type="project" value="InterPro"/>
</dbReference>
<proteinExistence type="predicted"/>
<dbReference type="PANTHER" id="PTHR12663">
    <property type="entry name" value="ANDROGEN INDUCED INHIBITOR OF PROLIFERATION AS3 / PDS5-RELATED"/>
    <property type="match status" value="1"/>
</dbReference>
<dbReference type="OrthoDB" id="200660at2759"/>
<evidence type="ECO:0000313" key="4">
    <source>
        <dbReference type="EMBL" id="AEO58089.1"/>
    </source>
</evidence>
<gene>
    <name evidence="4" type="ORF">MYCTH_2305146</name>
</gene>
<dbReference type="GeneID" id="11507960"/>
<sequence length="125" mass="13763">MAPRRSAAAEAEEQEPEEGMVKLQFNEPLTWRPGKGIPLDTLLKRLDQLTRELAEMDQETTDTSSLTKVAKEVASHQLLNHKDKGVRAYTACCVVDILRLCAPDAPFTPSQLKVQTPPPIAAIAN</sequence>
<keyword evidence="5" id="KW-1185">Reference proteome</keyword>
<dbReference type="OMA" id="FAREYYK"/>
<dbReference type="GO" id="GO:0005634">
    <property type="term" value="C:nucleus"/>
    <property type="evidence" value="ECO:0007669"/>
    <property type="project" value="UniProtKB-SubCell"/>
</dbReference>
<evidence type="ECO:0000256" key="3">
    <source>
        <dbReference type="SAM" id="MobiDB-lite"/>
    </source>
</evidence>
<protein>
    <submittedName>
        <fullName evidence="4">Uncharacterized protein</fullName>
    </submittedName>
</protein>
<dbReference type="HOGENOM" id="CLU_1994179_0_0_1"/>
<organism evidence="4 5">
    <name type="scientific">Thermothelomyces thermophilus (strain ATCC 42464 / BCRC 31852 / DSM 1799)</name>
    <name type="common">Sporotrichum thermophile</name>
    <dbReference type="NCBI Taxonomy" id="573729"/>
    <lineage>
        <taxon>Eukaryota</taxon>
        <taxon>Fungi</taxon>
        <taxon>Dikarya</taxon>
        <taxon>Ascomycota</taxon>
        <taxon>Pezizomycotina</taxon>
        <taxon>Sordariomycetes</taxon>
        <taxon>Sordariomycetidae</taxon>
        <taxon>Sordariales</taxon>
        <taxon>Chaetomiaceae</taxon>
        <taxon>Thermothelomyces</taxon>
    </lineage>
</organism>
<dbReference type="PANTHER" id="PTHR12663:SF0">
    <property type="entry name" value="PRECOCIOUS DISSOCIATION OF SISTERS 5, ISOFORM A"/>
    <property type="match status" value="1"/>
</dbReference>
<name>G2QC60_THET4</name>
<evidence type="ECO:0000313" key="5">
    <source>
        <dbReference type="Proteomes" id="UP000007322"/>
    </source>
</evidence>
<feature type="region of interest" description="Disordered" evidence="3">
    <location>
        <begin position="1"/>
        <end position="21"/>
    </location>
</feature>
<dbReference type="RefSeq" id="XP_003663334.1">
    <property type="nucleotide sequence ID" value="XM_003663286.1"/>
</dbReference>
<dbReference type="STRING" id="573729.G2QC60"/>
<dbReference type="GO" id="GO:0006281">
    <property type="term" value="P:DNA repair"/>
    <property type="evidence" value="ECO:0007669"/>
    <property type="project" value="TreeGrafter"/>
</dbReference>
<dbReference type="eggNOG" id="KOG1525">
    <property type="taxonomic scope" value="Eukaryota"/>
</dbReference>
<comment type="subcellular location">
    <subcellularLocation>
        <location evidence="1">Nucleus</location>
    </subcellularLocation>
</comment>
<dbReference type="InterPro" id="IPR039776">
    <property type="entry name" value="Pds5"/>
</dbReference>
<keyword evidence="2" id="KW-0539">Nucleus</keyword>
<dbReference type="AlphaFoldDB" id="G2QC60"/>
<dbReference type="InParanoid" id="G2QC60"/>
<evidence type="ECO:0000256" key="1">
    <source>
        <dbReference type="ARBA" id="ARBA00004123"/>
    </source>
</evidence>
<dbReference type="Pfam" id="PF20168">
    <property type="entry name" value="PDS5"/>
    <property type="match status" value="1"/>
</dbReference>
<reference evidence="4 5" key="1">
    <citation type="journal article" date="2011" name="Nat. Biotechnol.">
        <title>Comparative genomic analysis of the thermophilic biomass-degrading fungi Myceliophthora thermophila and Thielavia terrestris.</title>
        <authorList>
            <person name="Berka R.M."/>
            <person name="Grigoriev I.V."/>
            <person name="Otillar R."/>
            <person name="Salamov A."/>
            <person name="Grimwood J."/>
            <person name="Reid I."/>
            <person name="Ishmael N."/>
            <person name="John T."/>
            <person name="Darmond C."/>
            <person name="Moisan M.-C."/>
            <person name="Henrissat B."/>
            <person name="Coutinho P.M."/>
            <person name="Lombard V."/>
            <person name="Natvig D.O."/>
            <person name="Lindquist E."/>
            <person name="Schmutz J."/>
            <person name="Lucas S."/>
            <person name="Harris P."/>
            <person name="Powlowski J."/>
            <person name="Bellemare A."/>
            <person name="Taylor D."/>
            <person name="Butler G."/>
            <person name="de Vries R.P."/>
            <person name="Allijn I.E."/>
            <person name="van den Brink J."/>
            <person name="Ushinsky S."/>
            <person name="Storms R."/>
            <person name="Powell A.J."/>
            <person name="Paulsen I.T."/>
            <person name="Elbourne L.D.H."/>
            <person name="Baker S.E."/>
            <person name="Magnuson J."/>
            <person name="LaBoissiere S."/>
            <person name="Clutterbuck A.J."/>
            <person name="Martinez D."/>
            <person name="Wogulis M."/>
            <person name="de Leon A.L."/>
            <person name="Rey M.W."/>
            <person name="Tsang A."/>
        </authorList>
    </citation>
    <scope>NUCLEOTIDE SEQUENCE [LARGE SCALE GENOMIC DNA]</scope>
    <source>
        <strain evidence="5">ATCC 42464 / BCRC 31852 / DSM 1799</strain>
    </source>
</reference>
<dbReference type="EMBL" id="CP003004">
    <property type="protein sequence ID" value="AEO58089.1"/>
    <property type="molecule type" value="Genomic_DNA"/>
</dbReference>
<accession>G2QC60</accession>
<dbReference type="KEGG" id="mtm:MYCTH_2305146"/>
<dbReference type="Proteomes" id="UP000007322">
    <property type="component" value="Chromosome 3"/>
</dbReference>
<dbReference type="GO" id="GO:0000785">
    <property type="term" value="C:chromatin"/>
    <property type="evidence" value="ECO:0007669"/>
    <property type="project" value="TreeGrafter"/>
</dbReference>
<evidence type="ECO:0000256" key="2">
    <source>
        <dbReference type="ARBA" id="ARBA00023242"/>
    </source>
</evidence>